<evidence type="ECO:0000256" key="5">
    <source>
        <dbReference type="ARBA" id="ARBA00093456"/>
    </source>
</evidence>
<feature type="region of interest" description="Disordered" evidence="6">
    <location>
        <begin position="1"/>
        <end position="179"/>
    </location>
</feature>
<evidence type="ECO:0000256" key="3">
    <source>
        <dbReference type="ARBA" id="ARBA00022843"/>
    </source>
</evidence>
<evidence type="ECO:0000256" key="4">
    <source>
        <dbReference type="ARBA" id="ARBA00023242"/>
    </source>
</evidence>
<keyword evidence="3" id="KW-0832">Ubl conjugation</keyword>
<feature type="region of interest" description="Disordered" evidence="6">
    <location>
        <begin position="1091"/>
        <end position="1173"/>
    </location>
</feature>
<proteinExistence type="inferred from homology"/>
<feature type="region of interest" description="Disordered" evidence="6">
    <location>
        <begin position="1352"/>
        <end position="1395"/>
    </location>
</feature>
<feature type="compositionally biased region" description="Acidic residues" evidence="6">
    <location>
        <begin position="574"/>
        <end position="592"/>
    </location>
</feature>
<feature type="compositionally biased region" description="Low complexity" evidence="6">
    <location>
        <begin position="154"/>
        <end position="172"/>
    </location>
</feature>
<accession>A0A7E4ZW11</accession>
<protein>
    <submittedName>
        <fullName evidence="8">Fanconi anemia group D2 protein</fullName>
    </submittedName>
</protein>
<dbReference type="GO" id="GO:0070182">
    <property type="term" value="F:DNA polymerase binding"/>
    <property type="evidence" value="ECO:0007669"/>
    <property type="project" value="TreeGrafter"/>
</dbReference>
<dbReference type="WBParaSite" id="Pan_g20713.t1">
    <property type="protein sequence ID" value="Pan_g20713.t1"/>
    <property type="gene ID" value="Pan_g20713"/>
</dbReference>
<name>A0A7E4ZW11_PANRE</name>
<reference evidence="7" key="1">
    <citation type="journal article" date="2013" name="Genetics">
        <title>The draft genome and transcriptome of Panagrellus redivivus are shaped by the harsh demands of a free-living lifestyle.</title>
        <authorList>
            <person name="Srinivasan J."/>
            <person name="Dillman A.R."/>
            <person name="Macchietto M.G."/>
            <person name="Heikkinen L."/>
            <person name="Lakso M."/>
            <person name="Fracchia K.M."/>
            <person name="Antoshechkin I."/>
            <person name="Mortazavi A."/>
            <person name="Wong G."/>
            <person name="Sternberg P.W."/>
        </authorList>
    </citation>
    <scope>NUCLEOTIDE SEQUENCE [LARGE SCALE GENOMIC DNA]</scope>
    <source>
        <strain evidence="7">MT8872</strain>
    </source>
</reference>
<evidence type="ECO:0000256" key="6">
    <source>
        <dbReference type="SAM" id="MobiDB-lite"/>
    </source>
</evidence>
<comment type="similarity">
    <text evidence="5">Belongs to the Fanconi anemia protein FANCD2 family.</text>
</comment>
<feature type="region of interest" description="Disordered" evidence="6">
    <location>
        <begin position="1712"/>
        <end position="1789"/>
    </location>
</feature>
<organism evidence="7 8">
    <name type="scientific">Panagrellus redivivus</name>
    <name type="common">Microworm</name>
    <dbReference type="NCBI Taxonomy" id="6233"/>
    <lineage>
        <taxon>Eukaryota</taxon>
        <taxon>Metazoa</taxon>
        <taxon>Ecdysozoa</taxon>
        <taxon>Nematoda</taxon>
        <taxon>Chromadorea</taxon>
        <taxon>Rhabditida</taxon>
        <taxon>Tylenchina</taxon>
        <taxon>Panagrolaimomorpha</taxon>
        <taxon>Panagrolaimoidea</taxon>
        <taxon>Panagrolaimidae</taxon>
        <taxon>Panagrellus</taxon>
    </lineage>
</organism>
<dbReference type="GO" id="GO:1990918">
    <property type="term" value="P:double-strand break repair involved in meiotic recombination"/>
    <property type="evidence" value="ECO:0007669"/>
    <property type="project" value="TreeGrafter"/>
</dbReference>
<comment type="subcellular location">
    <subcellularLocation>
        <location evidence="1">Nucleus</location>
    </subcellularLocation>
</comment>
<dbReference type="GO" id="GO:0005634">
    <property type="term" value="C:nucleus"/>
    <property type="evidence" value="ECO:0007669"/>
    <property type="project" value="UniProtKB-SubCell"/>
</dbReference>
<feature type="compositionally biased region" description="Polar residues" evidence="6">
    <location>
        <begin position="9"/>
        <end position="51"/>
    </location>
</feature>
<dbReference type="PANTHER" id="PTHR32086">
    <property type="entry name" value="FANCONI ANEMIA GROUP D2 PROTEIN"/>
    <property type="match status" value="1"/>
</dbReference>
<keyword evidence="4" id="KW-0539">Nucleus</keyword>
<feature type="region of interest" description="Disordered" evidence="6">
    <location>
        <begin position="566"/>
        <end position="592"/>
    </location>
</feature>
<dbReference type="PANTHER" id="PTHR32086:SF0">
    <property type="entry name" value="FANCONI ANEMIA GROUP D2 PROTEIN"/>
    <property type="match status" value="1"/>
</dbReference>
<dbReference type="GO" id="GO:0036297">
    <property type="term" value="P:interstrand cross-link repair"/>
    <property type="evidence" value="ECO:0007669"/>
    <property type="project" value="TreeGrafter"/>
</dbReference>
<evidence type="ECO:0000256" key="1">
    <source>
        <dbReference type="ARBA" id="ARBA00004123"/>
    </source>
</evidence>
<dbReference type="Proteomes" id="UP000492821">
    <property type="component" value="Unassembled WGS sequence"/>
</dbReference>
<keyword evidence="7" id="KW-1185">Reference proteome</keyword>
<feature type="compositionally biased region" description="Polar residues" evidence="6">
    <location>
        <begin position="1363"/>
        <end position="1393"/>
    </location>
</feature>
<feature type="compositionally biased region" description="Low complexity" evidence="6">
    <location>
        <begin position="1109"/>
        <end position="1129"/>
    </location>
</feature>
<feature type="compositionally biased region" description="Polar residues" evidence="6">
    <location>
        <begin position="1777"/>
        <end position="1789"/>
    </location>
</feature>
<feature type="compositionally biased region" description="Low complexity" evidence="6">
    <location>
        <begin position="1148"/>
        <end position="1158"/>
    </location>
</feature>
<reference evidence="8" key="2">
    <citation type="submission" date="2020-10" db="UniProtKB">
        <authorList>
            <consortium name="WormBaseParasite"/>
        </authorList>
    </citation>
    <scope>IDENTIFICATION</scope>
</reference>
<dbReference type="InterPro" id="IPR029448">
    <property type="entry name" value="FANCD2"/>
</dbReference>
<evidence type="ECO:0000313" key="7">
    <source>
        <dbReference type="Proteomes" id="UP000492821"/>
    </source>
</evidence>
<dbReference type="GO" id="GO:0007129">
    <property type="term" value="P:homologous chromosome pairing at meiosis"/>
    <property type="evidence" value="ECO:0007669"/>
    <property type="project" value="TreeGrafter"/>
</dbReference>
<evidence type="ECO:0000256" key="2">
    <source>
        <dbReference type="ARBA" id="ARBA00022499"/>
    </source>
</evidence>
<sequence>MYRKRKDASNQSTRSPFAVKQSNSSASPAASLTSMGTDSTGPSVSRESSVVANKRRSKRHQAVMAAVSMGEDNDDSENEPPVAGEEEDAAMPVVEPVRAEVATEAVEPALEPPVEAMEVDEPAPVVEFSFDDPEEPEPTPAPSTAGRKKKTPAPKKAPAPKKTNPKKPTAPKGNKKQAPAQAFAFPTMDPIVAILDAEFDSTAIDPVVASRARANFATQTQNLAPRVPSGQIDDSLTGEFISQLAHLDIQVMSDLGTREKYFYIGEKNCVDIVADIEAKWPKEDTVIAEQMAIIKNQLGEEVDMWLLFLRPSRNINGTQDTIIRALLLSKTFQTEIFSLLIRRLDTIAQGNADPEWTEIAGLILPHFRFLTEVFNSKAFFTVVFDKRIEMWSPEYRDQFITLLPEVVPDILLHCNIAKKLIEFIMIRGVEKEDNFRKVCLEALKPLELTPRVRQRIQFVLSKNMMLFDAETLPTAISTILHVMDKKDPTSFKNLLVCLHKFLDVDKLKRIEEDVGLSKPLDECLAEVFNHVSDFIRFHFSSSHRDLMKVFAMQRLSRRAVEACTRRTAAPSNASDDDDDEYTPSSDEEEEADAAEAEAAGEFIVTIRDLDVIDIFLIFTYFDVQEELPLIMKEVKKRIETTYDGFVFVRNLFVDALQHAKFAFRFLNAAIAVARSMVFSSSTRMNAIGSAIFTELFISQSLRRQHTLEALKHHFCEVDHEASVALQVLEGIAETHTQLLRPYLEDINELVGRVKVLSTENIRRLFFVLVSVNQFNDVAVGPSTQTLRIAEGKRFITLLDSYLTAVQPKQVVWGVVGFIQKVKALLYFPNASESQSDDEIAHHLDSLDKKTADYGGAIRSEFYYQICALLKSNVKLNSSQAMHSFGIKLLTDIRDQFYHIRDGPNLDATTLSQLSLGPYDSEEFIDISSNLWINLCDLVEADKRLTGPMLSLLPMLEAAKCFAIYSDNYRYNSIADSDADPTRSALWEGIMFMLEANINLSPLTNTPDTTDEDLRYRCNVLYVAVEYLRTILNLFADCHMNDRVGKLMEKRLNLLFYCENQLKIYIKRLGMYELPSITRVNASNLIVKHKDAAKKPATGTKRGRKKKATTEAAGADPNTTTATDMEVDTTLPPESNDIFADVPMPDASMTQMTQQTQVQPSGQRKTAETTPTKKNAVPVEQLSWYCTPLRLETVTRMLQVVGMKRKAALTLVEILHMMLKHTMPTTTTRAMPAGFGASASAPIPLSVMDFGPKEQRWRTISTAIPCLFDILSRAVDSFTRNTAQVPQSNPADFVQEMTNLLKFSVLIFSRIFQSKDINDFVSNDSLGATGVRSRRDNVIEALSNAIGVFNTSRVGQGTDRDGSAVTTRPSTAASNRPSTSIGRISHGNSTTNVEMPSRGGAEEVVVDFFLEVANLVPTAETATAVLALLKSFSSMNEFQKHAAAKTAMFLLSKNWSKAADDLLPSGSEDKQAAVIAEEYLAFRPQKERLTAVIWLITHQLTSLYSPAFLEREGVVIDDFDDTEAYVNQYKEAVFPCFNKKSFALWYKLLFKHFTDYVLKDLDKSSKEFVDRPRAFVTLWKDVAKTFLFFSLAIREKQYRLQNVLVTSAREAKRFIGFIMTKKSSFRMALQDERKMSIYCDELLWTLKRIQLANRTFQRIRSEALERRNPVLLRLMGDLNSAHEKFMNQFQLAAAEGGFFKSVSFGDLRNKTLDGTELDDAEPAPKKRKTTARQQPAEDAEASVEVLGAKKGKKRAPKKSAQSGTAPAVKAEPPDASGFMNQTTAQPVDMD</sequence>
<dbReference type="GO" id="GO:0000793">
    <property type="term" value="C:condensed chromosome"/>
    <property type="evidence" value="ECO:0007669"/>
    <property type="project" value="TreeGrafter"/>
</dbReference>
<evidence type="ECO:0000313" key="8">
    <source>
        <dbReference type="WBParaSite" id="Pan_g20713.t1"/>
    </source>
</evidence>
<feature type="compositionally biased region" description="Polar residues" evidence="6">
    <location>
        <begin position="1159"/>
        <end position="1172"/>
    </location>
</feature>
<feature type="compositionally biased region" description="Acidic residues" evidence="6">
    <location>
        <begin position="71"/>
        <end position="89"/>
    </location>
</feature>
<feature type="compositionally biased region" description="Low complexity" evidence="6">
    <location>
        <begin position="90"/>
        <end position="116"/>
    </location>
</feature>
<dbReference type="GO" id="GO:0031573">
    <property type="term" value="P:mitotic intra-S DNA damage checkpoint signaling"/>
    <property type="evidence" value="ECO:0007669"/>
    <property type="project" value="TreeGrafter"/>
</dbReference>
<keyword evidence="2" id="KW-1017">Isopeptide bond</keyword>